<dbReference type="Gene3D" id="3.30.460.10">
    <property type="entry name" value="Beta Polymerase, domain 2"/>
    <property type="match status" value="2"/>
</dbReference>
<dbReference type="SUPFAM" id="SSF81301">
    <property type="entry name" value="Nucleotidyltransferase"/>
    <property type="match status" value="2"/>
</dbReference>
<comment type="caution">
    <text evidence="9">The sequence shown here is derived from an EMBL/GenBank/DDBJ whole genome shotgun (WGS) entry which is preliminary data.</text>
</comment>
<dbReference type="Pfam" id="PF03710">
    <property type="entry name" value="GlnE"/>
    <property type="match status" value="2"/>
</dbReference>
<keyword evidence="4" id="KW-0067">ATP-binding</keyword>
<dbReference type="InterPro" id="IPR005190">
    <property type="entry name" value="GlnE_rpt_dom"/>
</dbReference>
<dbReference type="GO" id="GO:0000820">
    <property type="term" value="P:regulation of glutamine family amino acid metabolic process"/>
    <property type="evidence" value="ECO:0007669"/>
    <property type="project" value="TreeGrafter"/>
</dbReference>
<dbReference type="Pfam" id="PF08335">
    <property type="entry name" value="GlnD_UR_UTase"/>
    <property type="match status" value="2"/>
</dbReference>
<dbReference type="PANTHER" id="PTHR30621:SF0">
    <property type="entry name" value="BIFUNCTIONAL GLUTAMINE SYNTHETASE ADENYLYLTRANSFERASE_ADENYLYL-REMOVING ENZYME"/>
    <property type="match status" value="1"/>
</dbReference>
<dbReference type="InterPro" id="IPR013546">
    <property type="entry name" value="PII_UdlTrfase/GS_AdlTrfase"/>
</dbReference>
<keyword evidence="6" id="KW-0511">Multifunctional enzyme</keyword>
<dbReference type="GO" id="GO:0005524">
    <property type="term" value="F:ATP binding"/>
    <property type="evidence" value="ECO:0007669"/>
    <property type="project" value="UniProtKB-KW"/>
</dbReference>
<evidence type="ECO:0000259" key="7">
    <source>
        <dbReference type="Pfam" id="PF03710"/>
    </source>
</evidence>
<proteinExistence type="predicted"/>
<evidence type="ECO:0000256" key="1">
    <source>
        <dbReference type="ARBA" id="ARBA00022679"/>
    </source>
</evidence>
<evidence type="ECO:0000259" key="8">
    <source>
        <dbReference type="Pfam" id="PF08335"/>
    </source>
</evidence>
<feature type="domain" description="Glutamate-ammonia ligase adenylyltransferase repeated" evidence="7">
    <location>
        <begin position="76"/>
        <end position="330"/>
    </location>
</feature>
<protein>
    <submittedName>
        <fullName evidence="9">Bifunctional glutamine-synthetase adenylyltransferase/deadenyltransferase</fullName>
    </submittedName>
</protein>
<evidence type="ECO:0000256" key="2">
    <source>
        <dbReference type="ARBA" id="ARBA00022695"/>
    </source>
</evidence>
<sequence>MPEVPSRALINAGFSDIERAKNFLQAEELSKIDPNLVVSKMAHAPDPDQALLLALRLADRHPKVIDIFMDPDSCQGLVRLLGSSSALGEFLIRCPEALDIVRKAPSGEFVQVSAEQLVQDLLASIDATQSDGGHWVSAYTGAEARQRLRTAYRKALLSLAHRDLGSTQPQRILPKVAAELADMAGAALEGALAIARAEAAEQYDAEDVDRVKITVIGMGKCGARELNYISDVDVIYVHDSAPSIDEDLAAAIATVICGNTARALMVPGPEPMLWEVDANLRPEGKDGALTRTLSSHEAYYRRWAHSWEFQALLKARAIAGDKELGRSYERMVAPLVWSSSEREGFVESVQAMRRRVSDNIDKQDVAWQIKLGPGGLRDVEFTVQLLQLVHGRVDPAIQVPTTTLAIQAMSDIGYIGRDDATNFDDSYRFLRLLEHRIQLSQLRRTHLMPRVESAQRVLARAIRGAGDLQSSSPEKLMRRWNETKRMVRSLHERIFYRPLLVSSSNLSTDDVKLTAESAQARLRALGYLDPKAAMRHIEALTGGVSRSASLQRQLLPVLLDWFARGVDPDAGLLGFRRLSEALGKSHWFLGMLRDTNAAAERLSHLLSNTRFLTDLLANEPAAAAWLGSDASLAPQTFENLLQQNTSIIHRAKQPEAAIRMIRMVRRREFLRVALADGARLLTVDEVGVALSNIDAAMVDGVLKVLLAADQAKHGEHAVIAVIAMGRQGGREIGYGSDADVLFVQRPVPGATAQAAQEQALRVVTDLVSWTAKPLKPAIPAEVKLKVDSDLRPEGRQGMLVRSLDAYATYYQRWVEVWERQALQRARPFAGDDQLAGEFMELIKPVRYGKGLEETEIREIRKIKARVESERLPRGADPNRHLKLGRGSLSDIEWLVQFFQLQYAWKHESLRTTSTLQALEELAALELISQEDSEQLADTWRLATQIRSAEIITSGRSSDVLPSSARDMEAVARWCGYEPHFGAELEEDYLRATRHARAIFEVLFYGFED</sequence>
<name>A0A2N7S359_9MICC</name>
<evidence type="ECO:0000256" key="6">
    <source>
        <dbReference type="ARBA" id="ARBA00023268"/>
    </source>
</evidence>
<dbReference type="GO" id="GO:0008882">
    <property type="term" value="F:[glutamate-ammonia-ligase] adenylyltransferase activity"/>
    <property type="evidence" value="ECO:0007669"/>
    <property type="project" value="InterPro"/>
</dbReference>
<keyword evidence="5" id="KW-0460">Magnesium</keyword>
<dbReference type="EMBL" id="PNQX01000001">
    <property type="protein sequence ID" value="PMQ20591.1"/>
    <property type="molecule type" value="Genomic_DNA"/>
</dbReference>
<feature type="domain" description="PII-uridylyltransferase/Glutamine-synthetase adenylyltransferase" evidence="8">
    <location>
        <begin position="862"/>
        <end position="1003"/>
    </location>
</feature>
<evidence type="ECO:0000313" key="9">
    <source>
        <dbReference type="EMBL" id="PMQ20591.1"/>
    </source>
</evidence>
<feature type="domain" description="Glutamate-ammonia ligase adenylyltransferase repeated" evidence="7">
    <location>
        <begin position="600"/>
        <end position="838"/>
    </location>
</feature>
<dbReference type="GO" id="GO:0005829">
    <property type="term" value="C:cytosol"/>
    <property type="evidence" value="ECO:0007669"/>
    <property type="project" value="TreeGrafter"/>
</dbReference>
<dbReference type="SUPFAM" id="SSF81593">
    <property type="entry name" value="Nucleotidyltransferase substrate binding subunit/domain"/>
    <property type="match status" value="2"/>
</dbReference>
<dbReference type="Proteomes" id="UP000235739">
    <property type="component" value="Unassembled WGS sequence"/>
</dbReference>
<organism evidence="9 10">
    <name type="scientific">Glutamicibacter arilaitensis</name>
    <dbReference type="NCBI Taxonomy" id="256701"/>
    <lineage>
        <taxon>Bacteria</taxon>
        <taxon>Bacillati</taxon>
        <taxon>Actinomycetota</taxon>
        <taxon>Actinomycetes</taxon>
        <taxon>Micrococcales</taxon>
        <taxon>Micrococcaceae</taxon>
        <taxon>Glutamicibacter</taxon>
    </lineage>
</organism>
<dbReference type="NCBIfam" id="NF010707">
    <property type="entry name" value="PRK14109.1"/>
    <property type="match status" value="1"/>
</dbReference>
<reference evidence="9 10" key="1">
    <citation type="journal article" date="2017" name="Elife">
        <title>Extensive horizontal gene transfer in cheese-associated bacteria.</title>
        <authorList>
            <person name="Bonham K.S."/>
            <person name="Wolfe B.E."/>
            <person name="Dutton R.J."/>
        </authorList>
    </citation>
    <scope>NUCLEOTIDE SEQUENCE [LARGE SCALE GENOMIC DNA]</scope>
    <source>
        <strain evidence="9 10">JB182</strain>
    </source>
</reference>
<dbReference type="Gene3D" id="1.20.120.330">
    <property type="entry name" value="Nucleotidyltransferases domain 2"/>
    <property type="match status" value="2"/>
</dbReference>
<dbReference type="CDD" id="cd05401">
    <property type="entry name" value="NT_GlnE_GlnD_like"/>
    <property type="match status" value="2"/>
</dbReference>
<feature type="domain" description="PII-uridylyltransferase/Glutamine-synthetase adenylyltransferase" evidence="8">
    <location>
        <begin position="353"/>
        <end position="495"/>
    </location>
</feature>
<keyword evidence="3" id="KW-0547">Nucleotide-binding</keyword>
<dbReference type="PANTHER" id="PTHR30621">
    <property type="entry name" value="GLUTAMINE SYNTHETASE ADENYLYLTRANSFERASE"/>
    <property type="match status" value="1"/>
</dbReference>
<keyword evidence="2 9" id="KW-0548">Nucleotidyltransferase</keyword>
<dbReference type="InterPro" id="IPR043519">
    <property type="entry name" value="NT_sf"/>
</dbReference>
<evidence type="ECO:0000256" key="5">
    <source>
        <dbReference type="ARBA" id="ARBA00022842"/>
    </source>
</evidence>
<evidence type="ECO:0000256" key="4">
    <source>
        <dbReference type="ARBA" id="ARBA00022840"/>
    </source>
</evidence>
<dbReference type="RefSeq" id="WP_102597462.1">
    <property type="nucleotide sequence ID" value="NZ_JBQDIL010000001.1"/>
</dbReference>
<accession>A0A2N7S359</accession>
<evidence type="ECO:0000313" key="10">
    <source>
        <dbReference type="Proteomes" id="UP000235739"/>
    </source>
</evidence>
<keyword evidence="1 9" id="KW-0808">Transferase</keyword>
<dbReference type="AlphaFoldDB" id="A0A2N7S359"/>
<gene>
    <name evidence="9" type="ORF">CIK84_03005</name>
</gene>
<evidence type="ECO:0000256" key="3">
    <source>
        <dbReference type="ARBA" id="ARBA00022741"/>
    </source>
</evidence>
<dbReference type="InterPro" id="IPR023057">
    <property type="entry name" value="GlnE"/>
</dbReference>